<name>A0A0L6JKY1_9FIRM</name>
<evidence type="ECO:0000313" key="5">
    <source>
        <dbReference type="Proteomes" id="UP000036923"/>
    </source>
</evidence>
<dbReference type="Proteomes" id="UP000036923">
    <property type="component" value="Unassembled WGS sequence"/>
</dbReference>
<dbReference type="PATRIC" id="fig|398512.5.peg.1752"/>
<dbReference type="AlphaFoldDB" id="A0A0L6JKY1"/>
<dbReference type="CDD" id="cd05235">
    <property type="entry name" value="SDR_e1"/>
    <property type="match status" value="1"/>
</dbReference>
<dbReference type="Pfam" id="PF07993">
    <property type="entry name" value="NAD_binding_4"/>
    <property type="match status" value="1"/>
</dbReference>
<organism evidence="4 5">
    <name type="scientific">Pseudobacteroides cellulosolvens ATCC 35603 = DSM 2933</name>
    <dbReference type="NCBI Taxonomy" id="398512"/>
    <lineage>
        <taxon>Bacteria</taxon>
        <taxon>Bacillati</taxon>
        <taxon>Bacillota</taxon>
        <taxon>Clostridia</taxon>
        <taxon>Eubacteriales</taxon>
        <taxon>Oscillospiraceae</taxon>
        <taxon>Pseudobacteroides</taxon>
    </lineage>
</organism>
<keyword evidence="1" id="KW-0596">Phosphopantetheine</keyword>
<evidence type="ECO:0000259" key="3">
    <source>
        <dbReference type="Pfam" id="PF07993"/>
    </source>
</evidence>
<dbReference type="EMBL" id="LGTC01000001">
    <property type="protein sequence ID" value="KNY26420.1"/>
    <property type="molecule type" value="Genomic_DNA"/>
</dbReference>
<dbReference type="STRING" id="398512.Bccel_1682"/>
<proteinExistence type="predicted"/>
<dbReference type="InterPro" id="IPR010080">
    <property type="entry name" value="Thioester_reductase-like_dom"/>
</dbReference>
<evidence type="ECO:0000256" key="2">
    <source>
        <dbReference type="ARBA" id="ARBA00022553"/>
    </source>
</evidence>
<evidence type="ECO:0000256" key="1">
    <source>
        <dbReference type="ARBA" id="ARBA00022450"/>
    </source>
</evidence>
<dbReference type="PANTHER" id="PTHR44845">
    <property type="entry name" value="CARRIER DOMAIN-CONTAINING PROTEIN"/>
    <property type="match status" value="1"/>
</dbReference>
<dbReference type="PANTHER" id="PTHR44845:SF6">
    <property type="entry name" value="BETA-ALANINE-ACTIVATING ENZYME"/>
    <property type="match status" value="1"/>
</dbReference>
<keyword evidence="5" id="KW-1185">Reference proteome</keyword>
<dbReference type="SUPFAM" id="SSF51735">
    <property type="entry name" value="NAD(P)-binding Rossmann-fold domains"/>
    <property type="match status" value="1"/>
</dbReference>
<comment type="caution">
    <text evidence="4">The sequence shown here is derived from an EMBL/GenBank/DDBJ whole genome shotgun (WGS) entry which is preliminary data.</text>
</comment>
<protein>
    <submittedName>
        <fullName evidence="4">Thioester reductase domain protein</fullName>
    </submittedName>
</protein>
<dbReference type="eggNOG" id="COG3320">
    <property type="taxonomic scope" value="Bacteria"/>
</dbReference>
<feature type="domain" description="Thioester reductase (TE)" evidence="3">
    <location>
        <begin position="48"/>
        <end position="285"/>
    </location>
</feature>
<dbReference type="Gene3D" id="3.40.50.720">
    <property type="entry name" value="NAD(P)-binding Rossmann-like Domain"/>
    <property type="match status" value="1"/>
</dbReference>
<accession>A0A0L6JKY1</accession>
<evidence type="ECO:0000313" key="4">
    <source>
        <dbReference type="EMBL" id="KNY26420.1"/>
    </source>
</evidence>
<reference evidence="5" key="1">
    <citation type="submission" date="2015-07" db="EMBL/GenBank/DDBJ databases">
        <title>Near-Complete Genome Sequence of the Cellulolytic Bacterium Bacteroides (Pseudobacteroides) cellulosolvens ATCC 35603.</title>
        <authorList>
            <person name="Dassa B."/>
            <person name="Utturkar S.M."/>
            <person name="Klingeman D.M."/>
            <person name="Hurt R.A."/>
            <person name="Keller M."/>
            <person name="Xu J."/>
            <person name="Reddy Y.H.K."/>
            <person name="Borovok I."/>
            <person name="Grinberg I.R."/>
            <person name="Lamed R."/>
            <person name="Zhivin O."/>
            <person name="Bayer E.A."/>
            <person name="Brown S.D."/>
        </authorList>
    </citation>
    <scope>NUCLEOTIDE SEQUENCE [LARGE SCALE GENOMIC DNA]</scope>
    <source>
        <strain evidence="5">DSM 2933</strain>
    </source>
</reference>
<gene>
    <name evidence="4" type="ORF">Bccel_1682</name>
</gene>
<dbReference type="NCBIfam" id="TIGR01746">
    <property type="entry name" value="Thioester-redct"/>
    <property type="match status" value="1"/>
</dbReference>
<dbReference type="RefSeq" id="WP_050753262.1">
    <property type="nucleotide sequence ID" value="NZ_JQKC01000015.1"/>
</dbReference>
<sequence length="416" mass="47121">MNISEEKYLVEDGDGLSEMQKDSILDDAIDPSKARAMLPVKEINKIFLTGATGFLGTYLLSELLNQTKADIYCLVRASDEQEGIHRLKECFEKYLTWDKAYDSRIIPVLGDLSMPLLGLSEEQFDNLSATIHAIYHSGAMVNFLYTYSHHRSANVLGTHEILKLAVRYRIKPVHYISTLYTFFYNTYKEKTLIREQEIFTRNENYGPGYAQSKLVAERLMVAARERGLPVSIYRPGRITGDVNTGACQPEDLLWRSMKACIEIQAVPDIEMLIDMAPVDYVSSAIVKISQKEDALGKNYHLGNPEFMTAAEFYKIVSTLGFSLKTMNFNQWKTALVAASKKSAQSASLIVIPFIRGGHFNNSHVLYDQTNTYQALAGTGIECPKISKELLQVYFDYFYTIGFVKKPVWDQLLPEIV</sequence>
<dbReference type="InterPro" id="IPR013120">
    <property type="entry name" value="FAR_NAD-bd"/>
</dbReference>
<dbReference type="OrthoDB" id="9803968at2"/>
<keyword evidence="2" id="KW-0597">Phosphoprotein</keyword>
<dbReference type="InterPro" id="IPR036291">
    <property type="entry name" value="NAD(P)-bd_dom_sf"/>
</dbReference>